<organism evidence="1 2">
    <name type="scientific">Arachis duranensis</name>
    <name type="common">Wild peanut</name>
    <dbReference type="NCBI Taxonomy" id="130453"/>
    <lineage>
        <taxon>Eukaryota</taxon>
        <taxon>Viridiplantae</taxon>
        <taxon>Streptophyta</taxon>
        <taxon>Embryophyta</taxon>
        <taxon>Tracheophyta</taxon>
        <taxon>Spermatophyta</taxon>
        <taxon>Magnoliopsida</taxon>
        <taxon>eudicotyledons</taxon>
        <taxon>Gunneridae</taxon>
        <taxon>Pentapetalae</taxon>
        <taxon>rosids</taxon>
        <taxon>fabids</taxon>
        <taxon>Fabales</taxon>
        <taxon>Fabaceae</taxon>
        <taxon>Papilionoideae</taxon>
        <taxon>50 kb inversion clade</taxon>
        <taxon>dalbergioids sensu lato</taxon>
        <taxon>Dalbergieae</taxon>
        <taxon>Pterocarpus clade</taxon>
        <taxon>Arachis</taxon>
    </lineage>
</organism>
<evidence type="ECO:0000313" key="2">
    <source>
        <dbReference type="RefSeq" id="XP_015960797.1"/>
    </source>
</evidence>
<dbReference type="KEGG" id="adu:107484774"/>
<dbReference type="Proteomes" id="UP000515211">
    <property type="component" value="Chromosome 1"/>
</dbReference>
<sequence>METPQQCLSDLATVISNLSKTTHNFIQETRSSIRNLEIQVGQLSKKIPEGPFNTLPRNTEVNPREECKVLTMGKEAEPKEEHATEDLKQNKAQEETVSALMHAPMKMKEPEVQRSLNVQKKTEDEQIAQFLAIFKKLQNNISFSEVLEKKPSYMVCLKNVVSEKKALRGDKTAVLTKECSALMQKKLLQKIPDPRSFLIPCTIGTITFEKAYATLNQA</sequence>
<reference evidence="2" key="2">
    <citation type="submission" date="2025-08" db="UniProtKB">
        <authorList>
            <consortium name="RefSeq"/>
        </authorList>
    </citation>
    <scope>IDENTIFICATION</scope>
    <source>
        <tissue evidence="2">Whole plant</tissue>
    </source>
</reference>
<accession>A0A6P4D3K4</accession>
<evidence type="ECO:0000313" key="1">
    <source>
        <dbReference type="Proteomes" id="UP000515211"/>
    </source>
</evidence>
<dbReference type="AlphaFoldDB" id="A0A6P4D3K4"/>
<name>A0A6P4D3K4_ARADU</name>
<proteinExistence type="predicted"/>
<reference evidence="1" key="1">
    <citation type="journal article" date="2016" name="Nat. Genet.">
        <title>The genome sequences of Arachis duranensis and Arachis ipaensis, the diploid ancestors of cultivated peanut.</title>
        <authorList>
            <person name="Bertioli D.J."/>
            <person name="Cannon S.B."/>
            <person name="Froenicke L."/>
            <person name="Huang G."/>
            <person name="Farmer A.D."/>
            <person name="Cannon E.K."/>
            <person name="Liu X."/>
            <person name="Gao D."/>
            <person name="Clevenger J."/>
            <person name="Dash S."/>
            <person name="Ren L."/>
            <person name="Moretzsohn M.C."/>
            <person name="Shirasawa K."/>
            <person name="Huang W."/>
            <person name="Vidigal B."/>
            <person name="Abernathy B."/>
            <person name="Chu Y."/>
            <person name="Niederhuth C.E."/>
            <person name="Umale P."/>
            <person name="Araujo A.C."/>
            <person name="Kozik A."/>
            <person name="Kim K.D."/>
            <person name="Burow M.D."/>
            <person name="Varshney R.K."/>
            <person name="Wang X."/>
            <person name="Zhang X."/>
            <person name="Barkley N."/>
            <person name="Guimaraes P.M."/>
            <person name="Isobe S."/>
            <person name="Guo B."/>
            <person name="Liao B."/>
            <person name="Stalker H.T."/>
            <person name="Schmitz R.J."/>
            <person name="Scheffler B.E."/>
            <person name="Leal-Bertioli S.C."/>
            <person name="Xun X."/>
            <person name="Jackson S.A."/>
            <person name="Michelmore R."/>
            <person name="Ozias-Akins P."/>
        </authorList>
    </citation>
    <scope>NUCLEOTIDE SEQUENCE [LARGE SCALE GENOMIC DNA]</scope>
    <source>
        <strain evidence="1">cv. V14167</strain>
    </source>
</reference>
<keyword evidence="1" id="KW-1185">Reference proteome</keyword>
<gene>
    <name evidence="2" type="primary">LOC107484774</name>
</gene>
<dbReference type="RefSeq" id="XP_015960797.1">
    <property type="nucleotide sequence ID" value="XM_016105311.1"/>
</dbReference>
<protein>
    <submittedName>
        <fullName evidence="2">Uncharacterized protein LOC107484774</fullName>
    </submittedName>
</protein>
<dbReference type="GeneID" id="107484774"/>